<feature type="compositionally biased region" description="Low complexity" evidence="1">
    <location>
        <begin position="107"/>
        <end position="121"/>
    </location>
</feature>
<organism evidence="2 3">
    <name type="scientific">Lasius platythorax</name>
    <dbReference type="NCBI Taxonomy" id="488582"/>
    <lineage>
        <taxon>Eukaryota</taxon>
        <taxon>Metazoa</taxon>
        <taxon>Ecdysozoa</taxon>
        <taxon>Arthropoda</taxon>
        <taxon>Hexapoda</taxon>
        <taxon>Insecta</taxon>
        <taxon>Pterygota</taxon>
        <taxon>Neoptera</taxon>
        <taxon>Endopterygota</taxon>
        <taxon>Hymenoptera</taxon>
        <taxon>Apocrita</taxon>
        <taxon>Aculeata</taxon>
        <taxon>Formicoidea</taxon>
        <taxon>Formicidae</taxon>
        <taxon>Formicinae</taxon>
        <taxon>Lasius</taxon>
        <taxon>Lasius</taxon>
    </lineage>
</organism>
<dbReference type="EMBL" id="OZ034825">
    <property type="protein sequence ID" value="CAL1679542.1"/>
    <property type="molecule type" value="Genomic_DNA"/>
</dbReference>
<proteinExistence type="predicted"/>
<feature type="compositionally biased region" description="Low complexity" evidence="1">
    <location>
        <begin position="39"/>
        <end position="61"/>
    </location>
</feature>
<reference evidence="2" key="1">
    <citation type="submission" date="2024-04" db="EMBL/GenBank/DDBJ databases">
        <authorList>
            <consortium name="Molecular Ecology Group"/>
        </authorList>
    </citation>
    <scope>NUCLEOTIDE SEQUENCE</scope>
</reference>
<dbReference type="Proteomes" id="UP001497644">
    <property type="component" value="Chromosome 2"/>
</dbReference>
<gene>
    <name evidence="2" type="ORF">LPLAT_LOCUS5714</name>
</gene>
<accession>A0AAV2NJ81</accession>
<feature type="compositionally biased region" description="Low complexity" evidence="1">
    <location>
        <begin position="84"/>
        <end position="100"/>
    </location>
</feature>
<feature type="region of interest" description="Disordered" evidence="1">
    <location>
        <begin position="39"/>
        <end position="128"/>
    </location>
</feature>
<evidence type="ECO:0000256" key="1">
    <source>
        <dbReference type="SAM" id="MobiDB-lite"/>
    </source>
</evidence>
<evidence type="ECO:0000313" key="3">
    <source>
        <dbReference type="Proteomes" id="UP001497644"/>
    </source>
</evidence>
<protein>
    <submittedName>
        <fullName evidence="2">Uncharacterized protein</fullName>
    </submittedName>
</protein>
<sequence length="128" mass="13584">MRSSSESPDRTVSSIDGNRVARLKDKTCLRLRLGRVFSSNGLKSPKSVSSSRGSSPSHGSPRAGMRYSWQSGTLDGEENRSPRSPESGISTSSSSSKLSSIGINAASSPKSPSTPKSPCSSMWYLADR</sequence>
<dbReference type="AlphaFoldDB" id="A0AAV2NJ81"/>
<name>A0AAV2NJ81_9HYME</name>
<feature type="compositionally biased region" description="Polar residues" evidence="1">
    <location>
        <begin position="1"/>
        <end position="16"/>
    </location>
</feature>
<evidence type="ECO:0000313" key="2">
    <source>
        <dbReference type="EMBL" id="CAL1679542.1"/>
    </source>
</evidence>
<feature type="region of interest" description="Disordered" evidence="1">
    <location>
        <begin position="1"/>
        <end position="25"/>
    </location>
</feature>
<keyword evidence="3" id="KW-1185">Reference proteome</keyword>